<protein>
    <recommendedName>
        <fullName evidence="2">Uridine kinase</fullName>
    </recommendedName>
</protein>
<dbReference type="RefSeq" id="WP_350348607.1">
    <property type="nucleotide sequence ID" value="NZ_CP158374.1"/>
</dbReference>
<reference evidence="1" key="1">
    <citation type="submission" date="2024-05" db="EMBL/GenBank/DDBJ databases">
        <authorList>
            <person name="Yu L."/>
        </authorList>
    </citation>
    <scope>NUCLEOTIDE SEQUENCE</scope>
    <source>
        <strain evidence="1">G08B096</strain>
    </source>
</reference>
<organism evidence="1">
    <name type="scientific">Agromyces sp. G08B096</name>
    <dbReference type="NCBI Taxonomy" id="3156399"/>
    <lineage>
        <taxon>Bacteria</taxon>
        <taxon>Bacillati</taxon>
        <taxon>Actinomycetota</taxon>
        <taxon>Actinomycetes</taxon>
        <taxon>Micrococcales</taxon>
        <taxon>Microbacteriaceae</taxon>
        <taxon>Agromyces</taxon>
    </lineage>
</organism>
<dbReference type="AlphaFoldDB" id="A0AAU7W6U3"/>
<gene>
    <name evidence="1" type="ORF">ABIQ69_01375</name>
</gene>
<accession>A0AAU7W6U3</accession>
<sequence>MADLTDARRTLIDGIAAEFLHNARHGRRLVAVDAASAEQASRFADDLATVLTAREQPVVRRSVGVVDEATLRRDTVEPFRAGTLAGADGDDVILVVDGHGVLGDAVRGVWHFSVWVLSGDELPDSGANVIVDATDEDAPTRYFYDYCKLPPSVNRAGLH</sequence>
<evidence type="ECO:0000313" key="1">
    <source>
        <dbReference type="EMBL" id="XBX82591.1"/>
    </source>
</evidence>
<dbReference type="EMBL" id="CP158374">
    <property type="protein sequence ID" value="XBX82591.1"/>
    <property type="molecule type" value="Genomic_DNA"/>
</dbReference>
<name>A0AAU7W6U3_9MICO</name>
<proteinExistence type="predicted"/>
<evidence type="ECO:0008006" key="2">
    <source>
        <dbReference type="Google" id="ProtNLM"/>
    </source>
</evidence>